<dbReference type="OMA" id="FPRHKIL"/>
<dbReference type="InterPro" id="IPR050413">
    <property type="entry name" value="TCR_beta_variable"/>
</dbReference>
<sequence length="161" mass="18133">MSSRFLCCVVLCLIRVGLKDAVVTQFPRHKILGTGKKLTLQCTQDMNHASMYWYRQDSGSGLQLIYYSVGTGAFEEGDVPEGYSVSRNELPYFPLTLDHASTNQTSVYFCASSLSTVLHNHILSAQERGKPRREGSLPPRFPNRGAPGWLSWLSLQFWLRS</sequence>
<dbReference type="InterPro" id="IPR036179">
    <property type="entry name" value="Ig-like_dom_sf"/>
</dbReference>
<keyword evidence="6" id="KW-1185">Reference proteome</keyword>
<evidence type="ECO:0000313" key="5">
    <source>
        <dbReference type="Ensembl" id="ENSSSUP00005002492.1"/>
    </source>
</evidence>
<dbReference type="InterPro" id="IPR013106">
    <property type="entry name" value="Ig_V-set"/>
</dbReference>
<dbReference type="GO" id="GO:0007166">
    <property type="term" value="P:cell surface receptor signaling pathway"/>
    <property type="evidence" value="ECO:0007669"/>
    <property type="project" value="TreeGrafter"/>
</dbReference>
<dbReference type="Pfam" id="PF07686">
    <property type="entry name" value="V-set"/>
    <property type="match status" value="1"/>
</dbReference>
<dbReference type="PANTHER" id="PTHR23268">
    <property type="entry name" value="T-CELL RECEPTOR BETA CHAIN"/>
    <property type="match status" value="1"/>
</dbReference>
<evidence type="ECO:0000256" key="1">
    <source>
        <dbReference type="ARBA" id="ARBA00022729"/>
    </source>
</evidence>
<dbReference type="GO" id="GO:0002376">
    <property type="term" value="P:immune system process"/>
    <property type="evidence" value="ECO:0007669"/>
    <property type="project" value="UniProtKB-KW"/>
</dbReference>
<dbReference type="Gene3D" id="2.60.40.10">
    <property type="entry name" value="Immunoglobulins"/>
    <property type="match status" value="1"/>
</dbReference>
<feature type="domain" description="Immunoglobulin V-set" evidence="4">
    <location>
        <begin position="32"/>
        <end position="112"/>
    </location>
</feature>
<keyword evidence="1 3" id="KW-0732">Signal</keyword>
<dbReference type="Ensembl" id="ENSSSUT00005002918.1">
    <property type="protein sequence ID" value="ENSSSUP00005002492.1"/>
    <property type="gene ID" value="ENSSSUG00005001697.1"/>
</dbReference>
<reference evidence="5" key="2">
    <citation type="submission" date="2025-08" db="UniProtKB">
        <authorList>
            <consortium name="Ensembl"/>
        </authorList>
    </citation>
    <scope>IDENTIFICATION</scope>
</reference>
<evidence type="ECO:0000313" key="6">
    <source>
        <dbReference type="Proteomes" id="UP000472268"/>
    </source>
</evidence>
<dbReference type="GO" id="GO:0005886">
    <property type="term" value="C:plasma membrane"/>
    <property type="evidence" value="ECO:0007669"/>
    <property type="project" value="TreeGrafter"/>
</dbReference>
<dbReference type="InterPro" id="IPR013783">
    <property type="entry name" value="Ig-like_fold"/>
</dbReference>
<evidence type="ECO:0000256" key="3">
    <source>
        <dbReference type="SAM" id="SignalP"/>
    </source>
</evidence>
<proteinExistence type="predicted"/>
<reference evidence="5" key="3">
    <citation type="submission" date="2025-09" db="UniProtKB">
        <authorList>
            <consortium name="Ensembl"/>
        </authorList>
    </citation>
    <scope>IDENTIFICATION</scope>
</reference>
<evidence type="ECO:0000259" key="4">
    <source>
        <dbReference type="Pfam" id="PF07686"/>
    </source>
</evidence>
<evidence type="ECO:0000256" key="2">
    <source>
        <dbReference type="ARBA" id="ARBA00022859"/>
    </source>
</evidence>
<feature type="chain" id="PRO_5025440756" description="Immunoglobulin V-set domain-containing protein" evidence="3">
    <location>
        <begin position="22"/>
        <end position="161"/>
    </location>
</feature>
<accession>A0A673SPA3</accession>
<organism evidence="5 6">
    <name type="scientific">Suricata suricatta</name>
    <name type="common">Meerkat</name>
    <dbReference type="NCBI Taxonomy" id="37032"/>
    <lineage>
        <taxon>Eukaryota</taxon>
        <taxon>Metazoa</taxon>
        <taxon>Chordata</taxon>
        <taxon>Craniata</taxon>
        <taxon>Vertebrata</taxon>
        <taxon>Euteleostomi</taxon>
        <taxon>Mammalia</taxon>
        <taxon>Eutheria</taxon>
        <taxon>Laurasiatheria</taxon>
        <taxon>Carnivora</taxon>
        <taxon>Feliformia</taxon>
        <taxon>Herpestidae</taxon>
        <taxon>Suricata</taxon>
    </lineage>
</organism>
<dbReference type="Proteomes" id="UP000472268">
    <property type="component" value="Chromosome 2"/>
</dbReference>
<dbReference type="PANTHER" id="PTHR23268:SF104">
    <property type="entry name" value="IMMUNOGLOBULIN V-SET DOMAIN-CONTAINING PROTEIN"/>
    <property type="match status" value="1"/>
</dbReference>
<dbReference type="AlphaFoldDB" id="A0A673SPA3"/>
<feature type="signal peptide" evidence="3">
    <location>
        <begin position="1"/>
        <end position="21"/>
    </location>
</feature>
<protein>
    <recommendedName>
        <fullName evidence="4">Immunoglobulin V-set domain-containing protein</fullName>
    </recommendedName>
</protein>
<keyword evidence="2" id="KW-0391">Immunity</keyword>
<reference evidence="5 6" key="1">
    <citation type="submission" date="2019-05" db="EMBL/GenBank/DDBJ databases">
        <title>A Chromosome-scale Meerkat (S. suricatta) Genome Assembly.</title>
        <authorList>
            <person name="Dudchenko O."/>
            <person name="Lieberman Aiden E."/>
            <person name="Tung J."/>
            <person name="Barreiro L.B."/>
            <person name="Clutton-Brock T.H."/>
        </authorList>
    </citation>
    <scope>NUCLEOTIDE SEQUENCE [LARGE SCALE GENOMIC DNA]</scope>
</reference>
<dbReference type="SUPFAM" id="SSF48726">
    <property type="entry name" value="Immunoglobulin"/>
    <property type="match status" value="1"/>
</dbReference>
<name>A0A673SPA3_SURSU</name>